<evidence type="ECO:0000259" key="2">
    <source>
        <dbReference type="Pfam" id="PF25608"/>
    </source>
</evidence>
<name>A0A9Q1UZU0_CLOBO</name>
<dbReference type="InterPro" id="IPR043504">
    <property type="entry name" value="Peptidase_S1_PA_chymotrypsin"/>
</dbReference>
<feature type="domain" description="Nal1 N-terminal" evidence="2">
    <location>
        <begin position="27"/>
        <end position="74"/>
    </location>
</feature>
<dbReference type="Proteomes" id="UP000037540">
    <property type="component" value="Unassembled WGS sequence"/>
</dbReference>
<organism evidence="3 4">
    <name type="scientific">Clostridium botulinum</name>
    <dbReference type="NCBI Taxonomy" id="1491"/>
    <lineage>
        <taxon>Bacteria</taxon>
        <taxon>Bacillati</taxon>
        <taxon>Bacillota</taxon>
        <taxon>Clostridia</taxon>
        <taxon>Eubacteriales</taxon>
        <taxon>Clostridiaceae</taxon>
        <taxon>Clostridium</taxon>
    </lineage>
</organism>
<dbReference type="AlphaFoldDB" id="A0A9Q1UZU0"/>
<dbReference type="Pfam" id="PF00089">
    <property type="entry name" value="Trypsin"/>
    <property type="match status" value="1"/>
</dbReference>
<comment type="caution">
    <text evidence="3">The sequence shown here is derived from an EMBL/GenBank/DDBJ whole genome shotgun (WGS) entry which is preliminary data.</text>
</comment>
<dbReference type="RefSeq" id="WP_019278149.1">
    <property type="nucleotide sequence ID" value="NZ_LGVO01000020.1"/>
</dbReference>
<dbReference type="InterPro" id="IPR057905">
    <property type="entry name" value="Nal1_N"/>
</dbReference>
<dbReference type="Pfam" id="PF25608">
    <property type="entry name" value="NAL1_N"/>
    <property type="match status" value="1"/>
</dbReference>
<evidence type="ECO:0000313" key="4">
    <source>
        <dbReference type="Proteomes" id="UP000037540"/>
    </source>
</evidence>
<dbReference type="Gene3D" id="2.40.10.10">
    <property type="entry name" value="Trypsin-like serine proteases"/>
    <property type="match status" value="1"/>
</dbReference>
<dbReference type="EMBL" id="LGVR01000006">
    <property type="protein sequence ID" value="KOA90011.1"/>
    <property type="molecule type" value="Genomic_DNA"/>
</dbReference>
<feature type="domain" description="Peptidase S1" evidence="1">
    <location>
        <begin position="110"/>
        <end position="281"/>
    </location>
</feature>
<proteinExistence type="predicted"/>
<evidence type="ECO:0000313" key="3">
    <source>
        <dbReference type="EMBL" id="KOA90011.1"/>
    </source>
</evidence>
<dbReference type="InterPro" id="IPR009003">
    <property type="entry name" value="Peptidase_S1_PA"/>
</dbReference>
<protein>
    <recommendedName>
        <fullName evidence="5">Trypsin-like peptidase domain-containing protein</fullName>
    </recommendedName>
</protein>
<dbReference type="SUPFAM" id="SSF50494">
    <property type="entry name" value="Trypsin-like serine proteases"/>
    <property type="match status" value="1"/>
</dbReference>
<dbReference type="OrthoDB" id="104542at2"/>
<gene>
    <name evidence="3" type="ORF">ADU74_01745</name>
</gene>
<evidence type="ECO:0008006" key="5">
    <source>
        <dbReference type="Google" id="ProtNLM"/>
    </source>
</evidence>
<dbReference type="InterPro" id="IPR001254">
    <property type="entry name" value="Trypsin_dom"/>
</dbReference>
<accession>A0A9Q1UZU0</accession>
<evidence type="ECO:0000259" key="1">
    <source>
        <dbReference type="Pfam" id="PF00089"/>
    </source>
</evidence>
<reference evidence="3 4" key="1">
    <citation type="submission" date="2015-07" db="EMBL/GenBank/DDBJ databases">
        <title>Draft genome sequences of 17 French Clostridium botulinum group III.</title>
        <authorList>
            <person name="Woudstra C."/>
            <person name="Le Marechal C."/>
            <person name="Souillard R."/>
            <person name="Bayon-Auboyer M.-H."/>
            <person name="Dessouter D."/>
            <person name="Fach P."/>
        </authorList>
    </citation>
    <scope>NUCLEOTIDE SEQUENCE [LARGE SCALE GENOMIC DNA]</scope>
    <source>
        <strain evidence="3 4">12LNRI-CD</strain>
    </source>
</reference>
<sequence>MNNNCYNLNQKIAYITSCKYKYFLNKENVIGVGLGYKIKNGFYTCIKCIVVFVTKKLPLDKISSCNLVPNFYNGIPTDVVESDIPKTSSLTTKVRPVTAGYCIGVKGLKTGTMGCLVGNSDYDYILTCNHIVAGNKREKSKVVVLQPSPEYGGKSSKDVIGEVVSFIKVNPESDFNDSDAALVLTDRTKASIDITFLGPIRGTSKARTGQAVQKVGCISGLTKGNIRTINTTITINFLGQEVLFKNQIVTTKMAVDGDSGSVLLNNNKEAIGLLMANANSNTVYNDINIILDKLYVHILRH</sequence>